<reference evidence="1" key="1">
    <citation type="submission" date="2018-02" db="EMBL/GenBank/DDBJ databases">
        <title>Rhizophora mucronata_Transcriptome.</title>
        <authorList>
            <person name="Meera S.P."/>
            <person name="Sreeshan A."/>
            <person name="Augustine A."/>
        </authorList>
    </citation>
    <scope>NUCLEOTIDE SEQUENCE</scope>
    <source>
        <tissue evidence="1">Leaf</tissue>
    </source>
</reference>
<name>A0A2P2PTC3_RHIMU</name>
<proteinExistence type="predicted"/>
<sequence length="37" mass="4427">MASNLFLTKTWILWTYQVNSCDIEISYQKRVTKCIKT</sequence>
<protein>
    <submittedName>
        <fullName evidence="1">Uncharacterized protein</fullName>
    </submittedName>
</protein>
<organism evidence="1">
    <name type="scientific">Rhizophora mucronata</name>
    <name type="common">Asiatic mangrove</name>
    <dbReference type="NCBI Taxonomy" id="61149"/>
    <lineage>
        <taxon>Eukaryota</taxon>
        <taxon>Viridiplantae</taxon>
        <taxon>Streptophyta</taxon>
        <taxon>Embryophyta</taxon>
        <taxon>Tracheophyta</taxon>
        <taxon>Spermatophyta</taxon>
        <taxon>Magnoliopsida</taxon>
        <taxon>eudicotyledons</taxon>
        <taxon>Gunneridae</taxon>
        <taxon>Pentapetalae</taxon>
        <taxon>rosids</taxon>
        <taxon>fabids</taxon>
        <taxon>Malpighiales</taxon>
        <taxon>Rhizophoraceae</taxon>
        <taxon>Rhizophora</taxon>
    </lineage>
</organism>
<dbReference type="AlphaFoldDB" id="A0A2P2PTC3"/>
<accession>A0A2P2PTC3</accession>
<dbReference type="EMBL" id="GGEC01077507">
    <property type="protein sequence ID" value="MBX57991.1"/>
    <property type="molecule type" value="Transcribed_RNA"/>
</dbReference>
<evidence type="ECO:0000313" key="1">
    <source>
        <dbReference type="EMBL" id="MBX57991.1"/>
    </source>
</evidence>